<feature type="compositionally biased region" description="Basic and acidic residues" evidence="2">
    <location>
        <begin position="82"/>
        <end position="95"/>
    </location>
</feature>
<keyword evidence="4" id="KW-1185">Reference proteome</keyword>
<dbReference type="PANTHER" id="PTHR21838">
    <property type="entry name" value="COILED-COIL DOMAIN-CONTAINING PROTEIN 137"/>
    <property type="match status" value="1"/>
</dbReference>
<dbReference type="PANTHER" id="PTHR21838:SF2">
    <property type="entry name" value="COILED-COIL DOMAIN-CONTAINING PROTEIN 137"/>
    <property type="match status" value="1"/>
</dbReference>
<dbReference type="EMBL" id="KZ288313">
    <property type="protein sequence ID" value="PBC28351.1"/>
    <property type="molecule type" value="Genomic_DNA"/>
</dbReference>
<organism evidence="3 4">
    <name type="scientific">Apis cerana cerana</name>
    <name type="common">Oriental honeybee</name>
    <dbReference type="NCBI Taxonomy" id="94128"/>
    <lineage>
        <taxon>Eukaryota</taxon>
        <taxon>Metazoa</taxon>
        <taxon>Ecdysozoa</taxon>
        <taxon>Arthropoda</taxon>
        <taxon>Hexapoda</taxon>
        <taxon>Insecta</taxon>
        <taxon>Pterygota</taxon>
        <taxon>Neoptera</taxon>
        <taxon>Endopterygota</taxon>
        <taxon>Hymenoptera</taxon>
        <taxon>Apocrita</taxon>
        <taxon>Aculeata</taxon>
        <taxon>Apoidea</taxon>
        <taxon>Anthophila</taxon>
        <taxon>Apidae</taxon>
        <taxon>Apis</taxon>
    </lineage>
</organism>
<evidence type="ECO:0000313" key="4">
    <source>
        <dbReference type="Proteomes" id="UP000242457"/>
    </source>
</evidence>
<dbReference type="GO" id="GO:0005634">
    <property type="term" value="C:nucleus"/>
    <property type="evidence" value="ECO:0007669"/>
    <property type="project" value="TreeGrafter"/>
</dbReference>
<feature type="region of interest" description="Disordered" evidence="2">
    <location>
        <begin position="1"/>
        <end position="40"/>
    </location>
</feature>
<feature type="compositionally biased region" description="Basic residues" evidence="2">
    <location>
        <begin position="1"/>
        <end position="12"/>
    </location>
</feature>
<dbReference type="STRING" id="94128.A0A2A3EBB8"/>
<evidence type="ECO:0000256" key="2">
    <source>
        <dbReference type="SAM" id="MobiDB-lite"/>
    </source>
</evidence>
<dbReference type="InterPro" id="IPR026680">
    <property type="entry name" value="CCDC137"/>
</dbReference>
<dbReference type="AlphaFoldDB" id="A0A2A3EBB8"/>
<evidence type="ECO:0000313" key="3">
    <source>
        <dbReference type="EMBL" id="PBC28351.1"/>
    </source>
</evidence>
<gene>
    <name evidence="3" type="ORF">APICC_06033</name>
</gene>
<evidence type="ECO:0000256" key="1">
    <source>
        <dbReference type="SAM" id="Coils"/>
    </source>
</evidence>
<dbReference type="OrthoDB" id="5876637at2759"/>
<feature type="coiled-coil region" evidence="1">
    <location>
        <begin position="183"/>
        <end position="214"/>
    </location>
</feature>
<feature type="region of interest" description="Disordered" evidence="2">
    <location>
        <begin position="70"/>
        <end position="95"/>
    </location>
</feature>
<proteinExistence type="predicted"/>
<dbReference type="Proteomes" id="UP000242457">
    <property type="component" value="Unassembled WGS sequence"/>
</dbReference>
<protein>
    <submittedName>
        <fullName evidence="3">Coiled-coil domain-containing protein</fullName>
    </submittedName>
</protein>
<keyword evidence="1" id="KW-0175">Coiled coil</keyword>
<feature type="compositionally biased region" description="Basic and acidic residues" evidence="2">
    <location>
        <begin position="13"/>
        <end position="29"/>
    </location>
</feature>
<accession>A0A2A3EBB8</accession>
<reference evidence="3 4" key="1">
    <citation type="submission" date="2014-07" db="EMBL/GenBank/DDBJ databases">
        <title>Genomic and transcriptomic analysis on Apis cerana provide comprehensive insights into honey bee biology.</title>
        <authorList>
            <person name="Diao Q."/>
            <person name="Sun L."/>
            <person name="Zheng H."/>
            <person name="Zheng H."/>
            <person name="Xu S."/>
            <person name="Wang S."/>
            <person name="Zeng Z."/>
            <person name="Hu F."/>
            <person name="Su S."/>
            <person name="Wu J."/>
        </authorList>
    </citation>
    <scope>NUCLEOTIDE SEQUENCE [LARGE SCALE GENOMIC DNA]</scope>
    <source>
        <tissue evidence="3">Pupae without intestine</tissue>
    </source>
</reference>
<sequence>MGRKIPGKKHRGVKDPFKQQAKRQAELETKINAPPKDVNEQAIPKSLEKIIELKEAVKLGKIGKIKKKKKKKKNNLISVGKQESKPLHPKARPEKVVPIFQQRPGETEQRFLHRVNRDTQVFINEFAFEKKYDVQVNRNPETGNIEGVSKCEQTELDKIEMLKSSHKNIKKKKKNSDTNKIKMTKTEKKKEKLKLKKEKQMEEKLDEFDNFKDQVEFGEVVHEPPQLKIKPKNANAINTSKPGRKNLLLYSMLKKNENSKLDAKKRMTIDRSGKRKKLPLGERRQLEKQQNDVIAAYRILKAQKSADKISVQHMYRY</sequence>
<name>A0A2A3EBB8_APICC</name>